<dbReference type="AlphaFoldDB" id="A0A915HGD9"/>
<organism evidence="1 2">
    <name type="scientific">Romanomermis culicivorax</name>
    <name type="common">Nematode worm</name>
    <dbReference type="NCBI Taxonomy" id="13658"/>
    <lineage>
        <taxon>Eukaryota</taxon>
        <taxon>Metazoa</taxon>
        <taxon>Ecdysozoa</taxon>
        <taxon>Nematoda</taxon>
        <taxon>Enoplea</taxon>
        <taxon>Dorylaimia</taxon>
        <taxon>Mermithida</taxon>
        <taxon>Mermithoidea</taxon>
        <taxon>Mermithidae</taxon>
        <taxon>Romanomermis</taxon>
    </lineage>
</organism>
<accession>A0A915HGD9</accession>
<evidence type="ECO:0000313" key="1">
    <source>
        <dbReference type="Proteomes" id="UP000887565"/>
    </source>
</evidence>
<protein>
    <submittedName>
        <fullName evidence="2">Uncharacterized protein</fullName>
    </submittedName>
</protein>
<evidence type="ECO:0000313" key="2">
    <source>
        <dbReference type="WBParaSite" id="nRc.2.0.1.t00705-RA"/>
    </source>
</evidence>
<keyword evidence="1" id="KW-1185">Reference proteome</keyword>
<sequence length="102" mass="11716">MFCVDIFFQPTDQLKCSISIVNKAYESFLIQLPEQIRVPRRTEVQPCDSDTLTPMSFATAVHEQQDDKSYEFDHGDYAKSHPQAQLTAHVGDEINQLKNKLQ</sequence>
<proteinExistence type="predicted"/>
<dbReference type="Proteomes" id="UP000887565">
    <property type="component" value="Unplaced"/>
</dbReference>
<reference evidence="2" key="1">
    <citation type="submission" date="2022-11" db="UniProtKB">
        <authorList>
            <consortium name="WormBaseParasite"/>
        </authorList>
    </citation>
    <scope>IDENTIFICATION</scope>
</reference>
<dbReference type="WBParaSite" id="nRc.2.0.1.t00705-RA">
    <property type="protein sequence ID" value="nRc.2.0.1.t00705-RA"/>
    <property type="gene ID" value="nRc.2.0.1.g00705"/>
</dbReference>
<name>A0A915HGD9_ROMCU</name>